<dbReference type="InterPro" id="IPR036979">
    <property type="entry name" value="CM_dom_sf"/>
</dbReference>
<dbReference type="PANTHER" id="PTHR38041:SF1">
    <property type="entry name" value="CHORISMATE MUTASE"/>
    <property type="match status" value="1"/>
</dbReference>
<accession>A0A2A4MH01</accession>
<dbReference type="GO" id="GO:0009697">
    <property type="term" value="P:salicylic acid biosynthetic process"/>
    <property type="evidence" value="ECO:0007669"/>
    <property type="project" value="TreeGrafter"/>
</dbReference>
<evidence type="ECO:0000313" key="5">
    <source>
        <dbReference type="Proteomes" id="UP000218172"/>
    </source>
</evidence>
<dbReference type="Pfam" id="PF01817">
    <property type="entry name" value="CM_2"/>
    <property type="match status" value="1"/>
</dbReference>
<comment type="caution">
    <text evidence="4">The sequence shown here is derived from an EMBL/GenBank/DDBJ whole genome shotgun (WGS) entry which is preliminary data.</text>
</comment>
<reference evidence="5" key="1">
    <citation type="submission" date="2017-08" db="EMBL/GenBank/DDBJ databases">
        <title>A dynamic microbial community with high functional redundancy inhabits the cold, oxic subseafloor aquifer.</title>
        <authorList>
            <person name="Tully B.J."/>
            <person name="Wheat C.G."/>
            <person name="Glazer B.T."/>
            <person name="Huber J.A."/>
        </authorList>
    </citation>
    <scope>NUCLEOTIDE SEQUENCE [LARGE SCALE GENOMIC DNA]</scope>
</reference>
<dbReference type="InterPro" id="IPR036263">
    <property type="entry name" value="Chorismate_II_sf"/>
</dbReference>
<dbReference type="PANTHER" id="PTHR38041">
    <property type="entry name" value="CHORISMATE MUTASE"/>
    <property type="match status" value="1"/>
</dbReference>
<dbReference type="PROSITE" id="PS51168">
    <property type="entry name" value="CHORISMATE_MUT_2"/>
    <property type="match status" value="1"/>
</dbReference>
<gene>
    <name evidence="4" type="ORF">COC19_07545</name>
</gene>
<protein>
    <recommendedName>
        <fullName evidence="1">chorismate mutase</fullName>
        <ecNumber evidence="1">5.4.99.5</ecNumber>
    </recommendedName>
</protein>
<proteinExistence type="predicted"/>
<evidence type="ECO:0000256" key="2">
    <source>
        <dbReference type="ARBA" id="ARBA00023235"/>
    </source>
</evidence>
<feature type="domain" description="Chorismate mutase" evidence="3">
    <location>
        <begin position="4"/>
        <end position="95"/>
    </location>
</feature>
<keyword evidence="2 4" id="KW-0413">Isomerase</keyword>
<dbReference type="InterPro" id="IPR051331">
    <property type="entry name" value="Chorismate_mutase-related"/>
</dbReference>
<dbReference type="SUPFAM" id="SSF48600">
    <property type="entry name" value="Chorismate mutase II"/>
    <property type="match status" value="1"/>
</dbReference>
<dbReference type="GO" id="GO:0004106">
    <property type="term" value="F:chorismate mutase activity"/>
    <property type="evidence" value="ECO:0007669"/>
    <property type="project" value="UniProtKB-EC"/>
</dbReference>
<dbReference type="SMART" id="SM00830">
    <property type="entry name" value="CM_2"/>
    <property type="match status" value="1"/>
</dbReference>
<dbReference type="EC" id="5.4.99.5" evidence="1"/>
<dbReference type="AlphaFoldDB" id="A0A2A4MH01"/>
<dbReference type="Proteomes" id="UP000218172">
    <property type="component" value="Unassembled WGS sequence"/>
</dbReference>
<dbReference type="Gene3D" id="1.20.59.10">
    <property type="entry name" value="Chorismate mutase"/>
    <property type="match status" value="1"/>
</dbReference>
<dbReference type="EMBL" id="NVQR01000132">
    <property type="protein sequence ID" value="PCH59138.1"/>
    <property type="molecule type" value="Genomic_DNA"/>
</dbReference>
<evidence type="ECO:0000256" key="1">
    <source>
        <dbReference type="ARBA" id="ARBA00012404"/>
    </source>
</evidence>
<sequence>MGAELIPEQLLEARQGIDQVDNDLVALLAQRFALTHKVGELKASNKLNAVDPDRERRKLAQLQSLCDQNGLNPELVNSIFTLIMAEAVKNHRLLQS</sequence>
<evidence type="ECO:0000259" key="3">
    <source>
        <dbReference type="PROSITE" id="PS51168"/>
    </source>
</evidence>
<name>A0A2A4MH01_9GAMM</name>
<dbReference type="InterPro" id="IPR002701">
    <property type="entry name" value="CM_II_prokaryot"/>
</dbReference>
<evidence type="ECO:0000313" key="4">
    <source>
        <dbReference type="EMBL" id="PCH59138.1"/>
    </source>
</evidence>
<dbReference type="GO" id="GO:0046417">
    <property type="term" value="P:chorismate metabolic process"/>
    <property type="evidence" value="ECO:0007669"/>
    <property type="project" value="InterPro"/>
</dbReference>
<organism evidence="4 5">
    <name type="scientific">SAR86 cluster bacterium</name>
    <dbReference type="NCBI Taxonomy" id="2030880"/>
    <lineage>
        <taxon>Bacteria</taxon>
        <taxon>Pseudomonadati</taxon>
        <taxon>Pseudomonadota</taxon>
        <taxon>Gammaproteobacteria</taxon>
        <taxon>SAR86 cluster</taxon>
    </lineage>
</organism>